<dbReference type="OrthoDB" id="78652at2759"/>
<evidence type="ECO:0000256" key="6">
    <source>
        <dbReference type="SAM" id="Phobius"/>
    </source>
</evidence>
<evidence type="ECO:0000259" key="7">
    <source>
        <dbReference type="Pfam" id="PF04130"/>
    </source>
</evidence>
<reference evidence="8 9" key="1">
    <citation type="journal article" date="2013" name="Curr. Biol.">
        <title>The Genome of the Foraminiferan Reticulomyxa filosa.</title>
        <authorList>
            <person name="Glockner G."/>
            <person name="Hulsmann N."/>
            <person name="Schleicher M."/>
            <person name="Noegel A.A."/>
            <person name="Eichinger L."/>
            <person name="Gallinger C."/>
            <person name="Pawlowski J."/>
            <person name="Sierra R."/>
            <person name="Euteneuer U."/>
            <person name="Pillet L."/>
            <person name="Moustafa A."/>
            <person name="Platzer M."/>
            <person name="Groth M."/>
            <person name="Szafranski K."/>
            <person name="Schliwa M."/>
        </authorList>
    </citation>
    <scope>NUCLEOTIDE SEQUENCE [LARGE SCALE GENOMIC DNA]</scope>
</reference>
<dbReference type="EMBL" id="ASPP01010396">
    <property type="protein sequence ID" value="ETO22879.1"/>
    <property type="molecule type" value="Genomic_DNA"/>
</dbReference>
<dbReference type="GO" id="GO:0043015">
    <property type="term" value="F:gamma-tubulin binding"/>
    <property type="evidence" value="ECO:0007669"/>
    <property type="project" value="InterPro"/>
</dbReference>
<keyword evidence="6" id="KW-0812">Transmembrane</keyword>
<dbReference type="GO" id="GO:0007020">
    <property type="term" value="P:microtubule nucleation"/>
    <property type="evidence" value="ECO:0007669"/>
    <property type="project" value="InterPro"/>
</dbReference>
<keyword evidence="6" id="KW-0472">Membrane</keyword>
<evidence type="ECO:0000313" key="9">
    <source>
        <dbReference type="Proteomes" id="UP000023152"/>
    </source>
</evidence>
<keyword evidence="9" id="KW-1185">Reference proteome</keyword>
<protein>
    <recommendedName>
        <fullName evidence="5">Spindle pole body component</fullName>
    </recommendedName>
</protein>
<dbReference type="Proteomes" id="UP000023152">
    <property type="component" value="Unassembled WGS sequence"/>
</dbReference>
<evidence type="ECO:0000256" key="5">
    <source>
        <dbReference type="RuleBase" id="RU363050"/>
    </source>
</evidence>
<keyword evidence="2 5" id="KW-0963">Cytoplasm</keyword>
<accession>X6NAW0</accession>
<feature type="transmembrane region" description="Helical" evidence="6">
    <location>
        <begin position="246"/>
        <end position="264"/>
    </location>
</feature>
<dbReference type="AlphaFoldDB" id="X6NAW0"/>
<dbReference type="GO" id="GO:0000922">
    <property type="term" value="C:spindle pole"/>
    <property type="evidence" value="ECO:0007669"/>
    <property type="project" value="InterPro"/>
</dbReference>
<feature type="domain" description="Gamma tubulin complex component C-terminal" evidence="7">
    <location>
        <begin position="36"/>
        <end position="255"/>
    </location>
</feature>
<name>X6NAW0_RETFI</name>
<dbReference type="GO" id="GO:0000278">
    <property type="term" value="P:mitotic cell cycle"/>
    <property type="evidence" value="ECO:0007669"/>
    <property type="project" value="TreeGrafter"/>
</dbReference>
<comment type="caution">
    <text evidence="8">The sequence shown here is derived from an EMBL/GenBank/DDBJ whole genome shotgun (WGS) entry which is preliminary data.</text>
</comment>
<comment type="subcellular location">
    <subcellularLocation>
        <location evidence="5">Cytoplasm</location>
        <location evidence="5">Cytoskeleton</location>
        <location evidence="5">Microtubule organizing center</location>
    </subcellularLocation>
</comment>
<dbReference type="GO" id="GO:0000930">
    <property type="term" value="C:gamma-tubulin complex"/>
    <property type="evidence" value="ECO:0007669"/>
    <property type="project" value="TreeGrafter"/>
</dbReference>
<comment type="similarity">
    <text evidence="1 5">Belongs to the TUBGCP family.</text>
</comment>
<evidence type="ECO:0000256" key="1">
    <source>
        <dbReference type="ARBA" id="ARBA00010337"/>
    </source>
</evidence>
<feature type="transmembrane region" description="Helical" evidence="6">
    <location>
        <begin position="79"/>
        <end position="97"/>
    </location>
</feature>
<keyword evidence="6" id="KW-1133">Transmembrane helix</keyword>
<sequence length="268" mass="31516">MSFDKVFENMISQYVDEWSAIANNQLLQSIELVPFLTKVKHFYFCKAGDFVGSFVIALVQIVTYFLNQSIFGEQLRWQNHTKIITMCLTLFLVCFCIKKKKQLQKEQWGKEIEINNALEREMKQSVFAHLLPQKFFICLSMYTDLDREEAKVSDNTNPKEMTVVEQVSKLQLQCDVQWPLHVVLNPLVMGHYNKIARFLLQLRVAKHLLSQLHVELNLLCNKRLSNHVLHTFQLLRRQMSLFINTLNDYCLLQVLFVFVVLLSLNKIK</sequence>
<keyword evidence="4 5" id="KW-0206">Cytoskeleton</keyword>
<dbReference type="InterPro" id="IPR007259">
    <property type="entry name" value="GCP"/>
</dbReference>
<evidence type="ECO:0000256" key="4">
    <source>
        <dbReference type="ARBA" id="ARBA00023212"/>
    </source>
</evidence>
<feature type="transmembrane region" description="Helical" evidence="6">
    <location>
        <begin position="47"/>
        <end position="67"/>
    </location>
</feature>
<organism evidence="8 9">
    <name type="scientific">Reticulomyxa filosa</name>
    <dbReference type="NCBI Taxonomy" id="46433"/>
    <lineage>
        <taxon>Eukaryota</taxon>
        <taxon>Sar</taxon>
        <taxon>Rhizaria</taxon>
        <taxon>Retaria</taxon>
        <taxon>Foraminifera</taxon>
        <taxon>Monothalamids</taxon>
        <taxon>Reticulomyxidae</taxon>
        <taxon>Reticulomyxa</taxon>
    </lineage>
</organism>
<gene>
    <name evidence="8" type="ORF">RFI_14313</name>
</gene>
<dbReference type="GO" id="GO:0051321">
    <property type="term" value="P:meiotic cell cycle"/>
    <property type="evidence" value="ECO:0007669"/>
    <property type="project" value="TreeGrafter"/>
</dbReference>
<proteinExistence type="inferred from homology"/>
<dbReference type="GO" id="GO:0005874">
    <property type="term" value="C:microtubule"/>
    <property type="evidence" value="ECO:0007669"/>
    <property type="project" value="UniProtKB-KW"/>
</dbReference>
<dbReference type="Gene3D" id="1.20.120.1900">
    <property type="entry name" value="Gamma-tubulin complex, C-terminal domain"/>
    <property type="match status" value="1"/>
</dbReference>
<dbReference type="Pfam" id="PF04130">
    <property type="entry name" value="GCP_C_terminal"/>
    <property type="match status" value="1"/>
</dbReference>
<evidence type="ECO:0000313" key="8">
    <source>
        <dbReference type="EMBL" id="ETO22879.1"/>
    </source>
</evidence>
<dbReference type="PANTHER" id="PTHR19302">
    <property type="entry name" value="GAMMA TUBULIN COMPLEX PROTEIN"/>
    <property type="match status" value="1"/>
</dbReference>
<dbReference type="GO" id="GO:0051011">
    <property type="term" value="F:microtubule minus-end binding"/>
    <property type="evidence" value="ECO:0007669"/>
    <property type="project" value="TreeGrafter"/>
</dbReference>
<dbReference type="InterPro" id="IPR042241">
    <property type="entry name" value="GCP_C_sf"/>
</dbReference>
<dbReference type="GO" id="GO:0031122">
    <property type="term" value="P:cytoplasmic microtubule organization"/>
    <property type="evidence" value="ECO:0007669"/>
    <property type="project" value="TreeGrafter"/>
</dbReference>
<evidence type="ECO:0000256" key="3">
    <source>
        <dbReference type="ARBA" id="ARBA00022701"/>
    </source>
</evidence>
<dbReference type="InterPro" id="IPR040457">
    <property type="entry name" value="GCP_C"/>
</dbReference>
<evidence type="ECO:0000256" key="2">
    <source>
        <dbReference type="ARBA" id="ARBA00022490"/>
    </source>
</evidence>
<dbReference type="GO" id="GO:0051225">
    <property type="term" value="P:spindle assembly"/>
    <property type="evidence" value="ECO:0007669"/>
    <property type="project" value="TreeGrafter"/>
</dbReference>
<keyword evidence="3 5" id="KW-0493">Microtubule</keyword>